<evidence type="ECO:0000313" key="2">
    <source>
        <dbReference type="EMBL" id="ODV87880.1"/>
    </source>
</evidence>
<protein>
    <submittedName>
        <fullName evidence="2">Uncharacterized protein</fullName>
    </submittedName>
</protein>
<gene>
    <name evidence="2" type="ORF">CANARDRAFT_26068</name>
</gene>
<dbReference type="PANTHER" id="PTHR21521:SF0">
    <property type="entry name" value="AMUN, ISOFORM A"/>
    <property type="match status" value="1"/>
</dbReference>
<proteinExistence type="predicted"/>
<name>A0A1E4T7Z4_9ASCO</name>
<sequence>MECIKETSGESLKILLSAGDSLYGEVISKLSNTTKIKKYTSRDLSFDELDEWRTYTLPDILCSRYPGGVQLEKQELVDLMEWKLTKGKFRPMLRKLIDSNDPKTVASVTNRGFENMINYYSELSNKDTFNYDSFQKALKESLLIFSELKGVGPATASLLASLLSFILKVKDFDRKVIIIPPFFCDEACDALNPKLTVKLKYNLKEYFDLNLEKYITILGGASRISKSYDLNESERALWAIKRGQLENVQVDKKYLDALTNLLLSKPSLGSIKRGADDIDDSSAAKPKRRRKYIAS</sequence>
<dbReference type="EMBL" id="KV453847">
    <property type="protein sequence ID" value="ODV87880.1"/>
    <property type="molecule type" value="Genomic_DNA"/>
</dbReference>
<feature type="region of interest" description="Disordered" evidence="1">
    <location>
        <begin position="270"/>
        <end position="295"/>
    </location>
</feature>
<dbReference type="AlphaFoldDB" id="A0A1E4T7Z4"/>
<evidence type="ECO:0000256" key="1">
    <source>
        <dbReference type="SAM" id="MobiDB-lite"/>
    </source>
</evidence>
<dbReference type="OrthoDB" id="8249012at2759"/>
<evidence type="ECO:0000313" key="3">
    <source>
        <dbReference type="Proteomes" id="UP000094801"/>
    </source>
</evidence>
<dbReference type="PANTHER" id="PTHR21521">
    <property type="entry name" value="AMUN, ISOFORM A"/>
    <property type="match status" value="1"/>
</dbReference>
<keyword evidence="3" id="KW-1185">Reference proteome</keyword>
<feature type="compositionally biased region" description="Basic residues" evidence="1">
    <location>
        <begin position="285"/>
        <end position="295"/>
    </location>
</feature>
<organism evidence="2 3">
    <name type="scientific">[Candida] arabinofermentans NRRL YB-2248</name>
    <dbReference type="NCBI Taxonomy" id="983967"/>
    <lineage>
        <taxon>Eukaryota</taxon>
        <taxon>Fungi</taxon>
        <taxon>Dikarya</taxon>
        <taxon>Ascomycota</taxon>
        <taxon>Saccharomycotina</taxon>
        <taxon>Pichiomycetes</taxon>
        <taxon>Pichiales</taxon>
        <taxon>Pichiaceae</taxon>
        <taxon>Ogataea</taxon>
        <taxon>Ogataea/Candida clade</taxon>
    </lineage>
</organism>
<dbReference type="STRING" id="983967.A0A1E4T7Z4"/>
<reference evidence="3" key="1">
    <citation type="submission" date="2016-04" db="EMBL/GenBank/DDBJ databases">
        <title>Comparative genomics of biotechnologically important yeasts.</title>
        <authorList>
            <consortium name="DOE Joint Genome Institute"/>
            <person name="Riley R."/>
            <person name="Haridas S."/>
            <person name="Wolfe K.H."/>
            <person name="Lopes M.R."/>
            <person name="Hittinger C.T."/>
            <person name="Goker M."/>
            <person name="Salamov A."/>
            <person name="Wisecaver J."/>
            <person name="Long T.M."/>
            <person name="Aerts A.L."/>
            <person name="Barry K."/>
            <person name="Choi C."/>
            <person name="Clum A."/>
            <person name="Coughlan A.Y."/>
            <person name="Deshpande S."/>
            <person name="Douglass A.P."/>
            <person name="Hanson S.J."/>
            <person name="Klenk H.-P."/>
            <person name="Labutti K."/>
            <person name="Lapidus A."/>
            <person name="Lindquist E."/>
            <person name="Lipzen A."/>
            <person name="Meier-Kolthoff J.P."/>
            <person name="Ohm R.A."/>
            <person name="Otillar R.P."/>
            <person name="Pangilinan J."/>
            <person name="Peng Y."/>
            <person name="Rokas A."/>
            <person name="Rosa C.A."/>
            <person name="Scheuner C."/>
            <person name="Sibirny A.A."/>
            <person name="Slot J.C."/>
            <person name="Stielow J.B."/>
            <person name="Sun H."/>
            <person name="Kurtzman C.P."/>
            <person name="Blackwell M."/>
            <person name="Grigoriev I.V."/>
            <person name="Jeffries T.W."/>
        </authorList>
    </citation>
    <scope>NUCLEOTIDE SEQUENCE [LARGE SCALE GENOMIC DNA]</scope>
    <source>
        <strain evidence="3">NRRL YB-2248</strain>
    </source>
</reference>
<dbReference type="Proteomes" id="UP000094801">
    <property type="component" value="Unassembled WGS sequence"/>
</dbReference>
<accession>A0A1E4T7Z4</accession>